<organism evidence="8 9">
    <name type="scientific">Agromyces kandeliae</name>
    <dbReference type="NCBI Taxonomy" id="2666141"/>
    <lineage>
        <taxon>Bacteria</taxon>
        <taxon>Bacillati</taxon>
        <taxon>Actinomycetota</taxon>
        <taxon>Actinomycetes</taxon>
        <taxon>Micrococcales</taxon>
        <taxon>Microbacteriaceae</taxon>
        <taxon>Agromyces</taxon>
    </lineage>
</organism>
<dbReference type="GO" id="GO:0005524">
    <property type="term" value="F:ATP binding"/>
    <property type="evidence" value="ECO:0007669"/>
    <property type="project" value="UniProtKB-KW"/>
</dbReference>
<keyword evidence="9" id="KW-1185">Reference proteome</keyword>
<evidence type="ECO:0000256" key="3">
    <source>
        <dbReference type="ARBA" id="ARBA00022741"/>
    </source>
</evidence>
<dbReference type="AlphaFoldDB" id="A0A6L5R461"/>
<reference evidence="8 9" key="1">
    <citation type="submission" date="2019-11" db="EMBL/GenBank/DDBJ databases">
        <title>Agromyces kandeliae sp. nov., isolated from mangrove soil.</title>
        <authorList>
            <person name="Wang R."/>
        </authorList>
    </citation>
    <scope>NUCLEOTIDE SEQUENCE [LARGE SCALE GENOMIC DNA]</scope>
    <source>
        <strain evidence="8 9">Q22</strain>
    </source>
</reference>
<dbReference type="PIRSF" id="PIRSF000535">
    <property type="entry name" value="1PFK/6PFK/LacC"/>
    <property type="match status" value="1"/>
</dbReference>
<name>A0A6L5R461_9MICO</name>
<protein>
    <submittedName>
        <fullName evidence="8">1-phosphofructokinase</fullName>
    </submittedName>
</protein>
<dbReference type="SUPFAM" id="SSF53613">
    <property type="entry name" value="Ribokinase-like"/>
    <property type="match status" value="1"/>
</dbReference>
<evidence type="ECO:0000256" key="6">
    <source>
        <dbReference type="PIRNR" id="PIRNR000535"/>
    </source>
</evidence>
<evidence type="ECO:0000256" key="2">
    <source>
        <dbReference type="ARBA" id="ARBA00022679"/>
    </source>
</evidence>
<dbReference type="InterPro" id="IPR002139">
    <property type="entry name" value="Ribo/fructo_kinase"/>
</dbReference>
<evidence type="ECO:0000259" key="7">
    <source>
        <dbReference type="Pfam" id="PF00294"/>
    </source>
</evidence>
<dbReference type="Proteomes" id="UP000476511">
    <property type="component" value="Unassembled WGS sequence"/>
</dbReference>
<keyword evidence="5" id="KW-0067">ATP-binding</keyword>
<sequence length="302" mass="30074">MGGTSVILALSLSTSLDLTYEVDALRVGAITRPRQVTPVAGGKALNMARAAVALGGEVHAVAAVGGFTGERVARLLRNDGVGLTAVPVSGETRTCIAIVEPAGGATSTDIYEPPAAFADWDWRAFADAAIAAVGELRPGWIVVSGSVPRGIDLDGLAGVVRGFRVAGARVALDTSGAPLAALVEVADLVKVNLEEASDLVGRALPDAAEACRELGGSYGVDAVVTNGVRGAAAIVDGGAHVVGPPRARGRFPAGSGDAFLAGFIVALHRGIPAAGALALAGEAGERNAMTPGQGRLGAAPQP</sequence>
<dbReference type="GO" id="GO:0008443">
    <property type="term" value="F:phosphofructokinase activity"/>
    <property type="evidence" value="ECO:0007669"/>
    <property type="project" value="TreeGrafter"/>
</dbReference>
<dbReference type="Pfam" id="PF00294">
    <property type="entry name" value="PfkB"/>
    <property type="match status" value="1"/>
</dbReference>
<dbReference type="PANTHER" id="PTHR46566:SF5">
    <property type="entry name" value="1-PHOSPHOFRUCTOKINASE"/>
    <property type="match status" value="1"/>
</dbReference>
<evidence type="ECO:0000313" key="8">
    <source>
        <dbReference type="EMBL" id="MRX44769.1"/>
    </source>
</evidence>
<comment type="caution">
    <text evidence="8">The sequence shown here is derived from an EMBL/GenBank/DDBJ whole genome shotgun (WGS) entry which is preliminary data.</text>
</comment>
<proteinExistence type="inferred from homology"/>
<keyword evidence="2 6" id="KW-0808">Transferase</keyword>
<evidence type="ECO:0000256" key="1">
    <source>
        <dbReference type="ARBA" id="ARBA00010688"/>
    </source>
</evidence>
<dbReference type="InterPro" id="IPR017583">
    <property type="entry name" value="Tagatose/fructose_Pkinase"/>
</dbReference>
<dbReference type="GO" id="GO:0005829">
    <property type="term" value="C:cytosol"/>
    <property type="evidence" value="ECO:0007669"/>
    <property type="project" value="TreeGrafter"/>
</dbReference>
<gene>
    <name evidence="8" type="ORF">GJR97_13655</name>
</gene>
<dbReference type="InterPro" id="IPR029056">
    <property type="entry name" value="Ribokinase-like"/>
</dbReference>
<evidence type="ECO:0000313" key="9">
    <source>
        <dbReference type="Proteomes" id="UP000476511"/>
    </source>
</evidence>
<dbReference type="PANTHER" id="PTHR46566">
    <property type="entry name" value="1-PHOSPHOFRUCTOKINASE-RELATED"/>
    <property type="match status" value="1"/>
</dbReference>
<keyword evidence="4 8" id="KW-0418">Kinase</keyword>
<evidence type="ECO:0000256" key="4">
    <source>
        <dbReference type="ARBA" id="ARBA00022777"/>
    </source>
</evidence>
<feature type="domain" description="Carbohydrate kinase PfkB" evidence="7">
    <location>
        <begin position="16"/>
        <end position="284"/>
    </location>
</feature>
<dbReference type="PRINTS" id="PR00990">
    <property type="entry name" value="RIBOKINASE"/>
</dbReference>
<accession>A0A6L5R461</accession>
<dbReference type="Gene3D" id="3.40.1190.20">
    <property type="match status" value="1"/>
</dbReference>
<comment type="similarity">
    <text evidence="1">Belongs to the carbohydrate kinase PfkB family.</text>
</comment>
<keyword evidence="3" id="KW-0547">Nucleotide-binding</keyword>
<dbReference type="EMBL" id="WKJD01000018">
    <property type="protein sequence ID" value="MRX44769.1"/>
    <property type="molecule type" value="Genomic_DNA"/>
</dbReference>
<evidence type="ECO:0000256" key="5">
    <source>
        <dbReference type="ARBA" id="ARBA00022840"/>
    </source>
</evidence>
<dbReference type="InterPro" id="IPR011611">
    <property type="entry name" value="PfkB_dom"/>
</dbReference>